<evidence type="ECO:0008006" key="2">
    <source>
        <dbReference type="Google" id="ProtNLM"/>
    </source>
</evidence>
<dbReference type="AlphaFoldDB" id="X1U6B0"/>
<gene>
    <name evidence="1" type="ORF">S12H4_15641</name>
</gene>
<protein>
    <recommendedName>
        <fullName evidence="2">Inositol-3-phosphate synthase</fullName>
    </recommendedName>
</protein>
<accession>X1U6B0</accession>
<sequence>ASIAPSAYFMKSPPVQYTDNEARQMVEEFIAELPKSEPAEKSGQGEV</sequence>
<organism evidence="1">
    <name type="scientific">marine sediment metagenome</name>
    <dbReference type="NCBI Taxonomy" id="412755"/>
    <lineage>
        <taxon>unclassified sequences</taxon>
        <taxon>metagenomes</taxon>
        <taxon>ecological metagenomes</taxon>
    </lineage>
</organism>
<dbReference type="EMBL" id="BARW01007528">
    <property type="protein sequence ID" value="GAI87854.1"/>
    <property type="molecule type" value="Genomic_DNA"/>
</dbReference>
<dbReference type="Gene3D" id="3.40.50.720">
    <property type="entry name" value="NAD(P)-binding Rossmann-like Domain"/>
    <property type="match status" value="1"/>
</dbReference>
<evidence type="ECO:0000313" key="1">
    <source>
        <dbReference type="EMBL" id="GAI87854.1"/>
    </source>
</evidence>
<proteinExistence type="predicted"/>
<name>X1U6B0_9ZZZZ</name>
<reference evidence="1" key="1">
    <citation type="journal article" date="2014" name="Front. Microbiol.">
        <title>High frequency of phylogenetically diverse reductive dehalogenase-homologous genes in deep subseafloor sedimentary metagenomes.</title>
        <authorList>
            <person name="Kawai M."/>
            <person name="Futagami T."/>
            <person name="Toyoda A."/>
            <person name="Takaki Y."/>
            <person name="Nishi S."/>
            <person name="Hori S."/>
            <person name="Arai W."/>
            <person name="Tsubouchi T."/>
            <person name="Morono Y."/>
            <person name="Uchiyama I."/>
            <person name="Ito T."/>
            <person name="Fujiyama A."/>
            <person name="Inagaki F."/>
            <person name="Takami H."/>
        </authorList>
    </citation>
    <scope>NUCLEOTIDE SEQUENCE</scope>
    <source>
        <strain evidence="1">Expedition CK06-06</strain>
    </source>
</reference>
<comment type="caution">
    <text evidence="1">The sequence shown here is derived from an EMBL/GenBank/DDBJ whole genome shotgun (WGS) entry which is preliminary data.</text>
</comment>
<feature type="non-terminal residue" evidence="1">
    <location>
        <position position="1"/>
    </location>
</feature>